<gene>
    <name evidence="2" type="ORF">A2172_03415</name>
</gene>
<evidence type="ECO:0000313" key="3">
    <source>
        <dbReference type="Proteomes" id="UP000176631"/>
    </source>
</evidence>
<dbReference type="Pfam" id="PF02594">
    <property type="entry name" value="DUF167"/>
    <property type="match status" value="1"/>
</dbReference>
<comment type="caution">
    <text evidence="2">The sequence shown here is derived from an EMBL/GenBank/DDBJ whole genome shotgun (WGS) entry which is preliminary data.</text>
</comment>
<sequence length="69" mass="7698">MKITVKAKPHSNQEKIEENYFIVSVKELPVKGAANKAIILALAEYFEVPKSSIKLLSGFSSKNKTFEIT</sequence>
<evidence type="ECO:0000256" key="1">
    <source>
        <dbReference type="ARBA" id="ARBA00010364"/>
    </source>
</evidence>
<dbReference type="AlphaFoldDB" id="A0A1G1W5J6"/>
<dbReference type="InterPro" id="IPR036591">
    <property type="entry name" value="YggU-like_sf"/>
</dbReference>
<dbReference type="NCBIfam" id="TIGR00251">
    <property type="entry name" value="DUF167 family protein"/>
    <property type="match status" value="1"/>
</dbReference>
<dbReference type="Gene3D" id="3.30.1200.10">
    <property type="entry name" value="YggU-like"/>
    <property type="match status" value="1"/>
</dbReference>
<dbReference type="SUPFAM" id="SSF69786">
    <property type="entry name" value="YggU-like"/>
    <property type="match status" value="1"/>
</dbReference>
<organism evidence="2 3">
    <name type="scientific">Candidatus Woykebacteria bacterium RBG_13_40_15</name>
    <dbReference type="NCBI Taxonomy" id="1802593"/>
    <lineage>
        <taxon>Bacteria</taxon>
        <taxon>Candidatus Woykeibacteriota</taxon>
    </lineage>
</organism>
<dbReference type="SMART" id="SM01152">
    <property type="entry name" value="DUF167"/>
    <property type="match status" value="1"/>
</dbReference>
<comment type="similarity">
    <text evidence="1">Belongs to the UPF0235 family.</text>
</comment>
<dbReference type="Proteomes" id="UP000176631">
    <property type="component" value="Unassembled WGS sequence"/>
</dbReference>
<protein>
    <submittedName>
        <fullName evidence="2">Uncharacterized protein</fullName>
    </submittedName>
</protein>
<evidence type="ECO:0000313" key="2">
    <source>
        <dbReference type="EMBL" id="OGY22956.1"/>
    </source>
</evidence>
<proteinExistence type="inferred from homology"/>
<dbReference type="InterPro" id="IPR003746">
    <property type="entry name" value="DUF167"/>
</dbReference>
<accession>A0A1G1W5J6</accession>
<dbReference type="STRING" id="1802593.A2172_03415"/>
<dbReference type="EMBL" id="MHCP01000030">
    <property type="protein sequence ID" value="OGY22956.1"/>
    <property type="molecule type" value="Genomic_DNA"/>
</dbReference>
<name>A0A1G1W5J6_9BACT</name>
<reference evidence="2 3" key="1">
    <citation type="journal article" date="2016" name="Nat. Commun.">
        <title>Thousands of microbial genomes shed light on interconnected biogeochemical processes in an aquifer system.</title>
        <authorList>
            <person name="Anantharaman K."/>
            <person name="Brown C.T."/>
            <person name="Hug L.A."/>
            <person name="Sharon I."/>
            <person name="Castelle C.J."/>
            <person name="Probst A.J."/>
            <person name="Thomas B.C."/>
            <person name="Singh A."/>
            <person name="Wilkins M.J."/>
            <person name="Karaoz U."/>
            <person name="Brodie E.L."/>
            <person name="Williams K.H."/>
            <person name="Hubbard S.S."/>
            <person name="Banfield J.F."/>
        </authorList>
    </citation>
    <scope>NUCLEOTIDE SEQUENCE [LARGE SCALE GENOMIC DNA]</scope>
</reference>